<evidence type="ECO:0000256" key="1">
    <source>
        <dbReference type="SAM" id="MobiDB-lite"/>
    </source>
</evidence>
<keyword evidence="3" id="KW-1185">Reference proteome</keyword>
<feature type="region of interest" description="Disordered" evidence="1">
    <location>
        <begin position="134"/>
        <end position="258"/>
    </location>
</feature>
<accession>A0AAD5Y840</accession>
<feature type="compositionally biased region" description="Basic and acidic residues" evidence="1">
    <location>
        <begin position="172"/>
        <end position="181"/>
    </location>
</feature>
<proteinExistence type="predicted"/>
<dbReference type="Proteomes" id="UP001212997">
    <property type="component" value="Unassembled WGS sequence"/>
</dbReference>
<comment type="caution">
    <text evidence="2">The sequence shown here is derived from an EMBL/GenBank/DDBJ whole genome shotgun (WGS) entry which is preliminary data.</text>
</comment>
<sequence>MSRPSHLATYLKSIIPSKERESDEVSVDSQASEANSSFNSIFHNHLTSSGLLPQGSTSIHIFLDRPSAPYAHILTYLRALPSTPENPAILPRPVQLTSSSSSRLDALLELRDEAKYLDLEELYKLCTDEIRTRHGPVNPLGLSHHTRGVSNVSLAESRRSLGTLREGEEDAEKTSQRHSKDSGLGSGSPSSQKSSSPRSSDNVDVWHSSPSILTNASSSSSGSVPGLQQRVLMRGRARSESRKEGYASMRPRPTGAWI</sequence>
<name>A0AAD5Y840_9APHY</name>
<protein>
    <recommendedName>
        <fullName evidence="4">BTB domain-containing protein</fullName>
    </recommendedName>
</protein>
<evidence type="ECO:0000313" key="2">
    <source>
        <dbReference type="EMBL" id="KAJ3475439.1"/>
    </source>
</evidence>
<feature type="compositionally biased region" description="Low complexity" evidence="1">
    <location>
        <begin position="208"/>
        <end position="223"/>
    </location>
</feature>
<dbReference type="Gene3D" id="3.30.710.10">
    <property type="entry name" value="Potassium Channel Kv1.1, Chain A"/>
    <property type="match status" value="1"/>
</dbReference>
<dbReference type="InterPro" id="IPR011333">
    <property type="entry name" value="SKP1/BTB/POZ_sf"/>
</dbReference>
<evidence type="ECO:0008006" key="4">
    <source>
        <dbReference type="Google" id="ProtNLM"/>
    </source>
</evidence>
<dbReference type="AlphaFoldDB" id="A0AAD5Y840"/>
<dbReference type="EMBL" id="JANAWD010000856">
    <property type="protein sequence ID" value="KAJ3475439.1"/>
    <property type="molecule type" value="Genomic_DNA"/>
</dbReference>
<organism evidence="2 3">
    <name type="scientific">Meripilus lineatus</name>
    <dbReference type="NCBI Taxonomy" id="2056292"/>
    <lineage>
        <taxon>Eukaryota</taxon>
        <taxon>Fungi</taxon>
        <taxon>Dikarya</taxon>
        <taxon>Basidiomycota</taxon>
        <taxon>Agaricomycotina</taxon>
        <taxon>Agaricomycetes</taxon>
        <taxon>Polyporales</taxon>
        <taxon>Meripilaceae</taxon>
        <taxon>Meripilus</taxon>
    </lineage>
</organism>
<feature type="compositionally biased region" description="Low complexity" evidence="1">
    <location>
        <begin position="187"/>
        <end position="200"/>
    </location>
</feature>
<gene>
    <name evidence="2" type="ORF">NLI96_g11839</name>
</gene>
<evidence type="ECO:0000313" key="3">
    <source>
        <dbReference type="Proteomes" id="UP001212997"/>
    </source>
</evidence>
<reference evidence="2" key="1">
    <citation type="submission" date="2022-07" db="EMBL/GenBank/DDBJ databases">
        <title>Genome Sequence of Physisporinus lineatus.</title>
        <authorList>
            <person name="Buettner E."/>
        </authorList>
    </citation>
    <scope>NUCLEOTIDE SEQUENCE</scope>
    <source>
        <strain evidence="2">VT162</strain>
    </source>
</reference>